<accession>A0A1A6HJ25</accession>
<evidence type="ECO:0000313" key="2">
    <source>
        <dbReference type="EMBL" id="OBS78568.1"/>
    </source>
</evidence>
<evidence type="ECO:0000313" key="3">
    <source>
        <dbReference type="Proteomes" id="UP000092124"/>
    </source>
</evidence>
<feature type="region of interest" description="Disordered" evidence="1">
    <location>
        <begin position="72"/>
        <end position="98"/>
    </location>
</feature>
<name>A0A1A6HJ25_NEOLE</name>
<feature type="compositionally biased region" description="Low complexity" evidence="1">
    <location>
        <begin position="83"/>
        <end position="98"/>
    </location>
</feature>
<keyword evidence="3" id="KW-1185">Reference proteome</keyword>
<gene>
    <name evidence="2" type="ORF">A6R68_19037</name>
</gene>
<protein>
    <submittedName>
        <fullName evidence="2">Uncharacterized protein</fullName>
    </submittedName>
</protein>
<sequence length="98" mass="10899">MGMMPELSHLCHLIMSDPLRPNKVLRCKLPSSKYNLTLDNPALDHINLLGMMGLILKLKLCSTGQQDKVFQSQQSSEVRELQNSSSSNNGSNNCLLLD</sequence>
<comment type="caution">
    <text evidence="2">The sequence shown here is derived from an EMBL/GenBank/DDBJ whole genome shotgun (WGS) entry which is preliminary data.</text>
</comment>
<evidence type="ECO:0000256" key="1">
    <source>
        <dbReference type="SAM" id="MobiDB-lite"/>
    </source>
</evidence>
<dbReference type="STRING" id="56216.A0A1A6HJ25"/>
<dbReference type="Proteomes" id="UP000092124">
    <property type="component" value="Unassembled WGS sequence"/>
</dbReference>
<proteinExistence type="predicted"/>
<organism evidence="2 3">
    <name type="scientific">Neotoma lepida</name>
    <name type="common">Desert woodrat</name>
    <dbReference type="NCBI Taxonomy" id="56216"/>
    <lineage>
        <taxon>Eukaryota</taxon>
        <taxon>Metazoa</taxon>
        <taxon>Chordata</taxon>
        <taxon>Craniata</taxon>
        <taxon>Vertebrata</taxon>
        <taxon>Euteleostomi</taxon>
        <taxon>Mammalia</taxon>
        <taxon>Eutheria</taxon>
        <taxon>Euarchontoglires</taxon>
        <taxon>Glires</taxon>
        <taxon>Rodentia</taxon>
        <taxon>Myomorpha</taxon>
        <taxon>Muroidea</taxon>
        <taxon>Cricetidae</taxon>
        <taxon>Neotominae</taxon>
        <taxon>Neotoma</taxon>
    </lineage>
</organism>
<reference evidence="2 3" key="1">
    <citation type="submission" date="2016-06" db="EMBL/GenBank/DDBJ databases">
        <title>The Draft Genome Sequence and Annotation of the Desert Woodrat Neotoma lepida.</title>
        <authorList>
            <person name="Campbell M."/>
            <person name="Oakeson K.F."/>
            <person name="Yandell M."/>
            <person name="Halpert J.R."/>
            <person name="Dearing D."/>
        </authorList>
    </citation>
    <scope>NUCLEOTIDE SEQUENCE [LARGE SCALE GENOMIC DNA]</scope>
    <source>
        <strain evidence="2">417</strain>
        <tissue evidence="2">Liver</tissue>
    </source>
</reference>
<dbReference type="AlphaFoldDB" id="A0A1A6HJ25"/>
<dbReference type="EMBL" id="LZPO01027409">
    <property type="protein sequence ID" value="OBS78568.1"/>
    <property type="molecule type" value="Genomic_DNA"/>
</dbReference>